<evidence type="ECO:0000313" key="9">
    <source>
        <dbReference type="EMBL" id="CAI8020010.1"/>
    </source>
</evidence>
<protein>
    <recommendedName>
        <fullName evidence="3">glucose-1-phosphate adenylyltransferase</fullName>
        <ecNumber evidence="3">2.7.7.27</ecNumber>
    </recommendedName>
</protein>
<dbReference type="Gene3D" id="3.90.550.10">
    <property type="entry name" value="Spore Coat Polysaccharide Biosynthesis Protein SpsA, Chain A"/>
    <property type="match status" value="1"/>
</dbReference>
<evidence type="ECO:0000256" key="7">
    <source>
        <dbReference type="ARBA" id="ARBA00022840"/>
    </source>
</evidence>
<gene>
    <name evidence="9" type="ORF">GBAR_LOCUS11980</name>
</gene>
<dbReference type="InterPro" id="IPR011004">
    <property type="entry name" value="Trimer_LpxA-like_sf"/>
</dbReference>
<dbReference type="GO" id="GO:0005978">
    <property type="term" value="P:glycogen biosynthetic process"/>
    <property type="evidence" value="ECO:0007669"/>
    <property type="project" value="InterPro"/>
</dbReference>
<keyword evidence="7" id="KW-0067">ATP-binding</keyword>
<dbReference type="GO" id="GO:0005524">
    <property type="term" value="F:ATP binding"/>
    <property type="evidence" value="ECO:0007669"/>
    <property type="project" value="UniProtKB-KW"/>
</dbReference>
<name>A0AA35RYB8_GEOBA</name>
<dbReference type="NCBIfam" id="NF002772">
    <property type="entry name" value="PRK02862.1"/>
    <property type="match status" value="1"/>
</dbReference>
<evidence type="ECO:0000256" key="6">
    <source>
        <dbReference type="ARBA" id="ARBA00022741"/>
    </source>
</evidence>
<reference evidence="9" key="1">
    <citation type="submission" date="2023-03" db="EMBL/GenBank/DDBJ databases">
        <authorList>
            <person name="Steffen K."/>
            <person name="Cardenas P."/>
        </authorList>
    </citation>
    <scope>NUCLEOTIDE SEQUENCE</scope>
</reference>
<comment type="catalytic activity">
    <reaction evidence="1">
        <text>alpha-D-glucose 1-phosphate + ATP + H(+) = ADP-alpha-D-glucose + diphosphate</text>
        <dbReference type="Rhea" id="RHEA:12120"/>
        <dbReference type="ChEBI" id="CHEBI:15378"/>
        <dbReference type="ChEBI" id="CHEBI:30616"/>
        <dbReference type="ChEBI" id="CHEBI:33019"/>
        <dbReference type="ChEBI" id="CHEBI:57498"/>
        <dbReference type="ChEBI" id="CHEBI:58601"/>
        <dbReference type="EC" id="2.7.7.27"/>
    </reaction>
</comment>
<dbReference type="AlphaFoldDB" id="A0AA35RYB8"/>
<dbReference type="SUPFAM" id="SSF53448">
    <property type="entry name" value="Nucleotide-diphospho-sugar transferases"/>
    <property type="match status" value="1"/>
</dbReference>
<dbReference type="NCBIfam" id="TIGR02091">
    <property type="entry name" value="glgC"/>
    <property type="match status" value="1"/>
</dbReference>
<evidence type="ECO:0000256" key="1">
    <source>
        <dbReference type="ARBA" id="ARBA00000956"/>
    </source>
</evidence>
<dbReference type="CDD" id="cd02508">
    <property type="entry name" value="ADP_Glucose_PP"/>
    <property type="match status" value="1"/>
</dbReference>
<dbReference type="PANTHER" id="PTHR43523">
    <property type="entry name" value="GLUCOSE-1-PHOSPHATE ADENYLYLTRANSFERASE-RELATED"/>
    <property type="match status" value="1"/>
</dbReference>
<keyword evidence="10" id="KW-1185">Reference proteome</keyword>
<evidence type="ECO:0000256" key="4">
    <source>
        <dbReference type="ARBA" id="ARBA00022679"/>
    </source>
</evidence>
<dbReference type="EMBL" id="CASHTH010001795">
    <property type="protein sequence ID" value="CAI8020010.1"/>
    <property type="molecule type" value="Genomic_DNA"/>
</dbReference>
<comment type="similarity">
    <text evidence="2">Belongs to the bacterial/plant glucose-1-phosphate adenylyltransferase family.</text>
</comment>
<dbReference type="InterPro" id="IPR029044">
    <property type="entry name" value="Nucleotide-diphossugar_trans"/>
</dbReference>
<proteinExistence type="inferred from homology"/>
<evidence type="ECO:0000256" key="3">
    <source>
        <dbReference type="ARBA" id="ARBA00012460"/>
    </source>
</evidence>
<sequence>MSNGNVIAVILGGGRGARLFPLTRDRAKPSVPIAGKFRLVDIPISNCFHSGLERIYVLTQFNSVSLNRHIAQTYRFDTYRRGFVQILAAQQTLMGEEWYQGTADAIKHNEPYILNPRFADDYVLVLAGDHLYRMDYRKMLKVHTESNAAITVSVIPVKKEDTSGLGILQANSDGRITDFVEKPQTEEELHRLRVEPEVFTSRGIEPHGREYIASMGIYIFDREVLQEVLQDDSNVDFGKDIIPKSIQKVRVSAYFFDGYWEDIGTIRSFYSANIALTDTAPEFNFYDEQAPIYTNRRHLPSTKVNSSSVRSSILAEGSIIDDSEIDRTIVGIRSIISNGSRIYQSVIMGADYYESDESRAENAQSGIPNIGIGRNCLIQNAIIDKNARIGDNSVLVNRDGVDNHDGEDYYIRDGIVIVPKDATIPSETVV</sequence>
<comment type="caution">
    <text evidence="9">The sequence shown here is derived from an EMBL/GenBank/DDBJ whole genome shotgun (WGS) entry which is preliminary data.</text>
</comment>
<accession>A0AA35RYB8</accession>
<dbReference type="Proteomes" id="UP001174909">
    <property type="component" value="Unassembled WGS sequence"/>
</dbReference>
<keyword evidence="5 9" id="KW-0548">Nucleotidyltransferase</keyword>
<dbReference type="InterPro" id="IPR011831">
    <property type="entry name" value="ADP-Glc_PPase"/>
</dbReference>
<keyword evidence="6" id="KW-0547">Nucleotide-binding</keyword>
<dbReference type="Gene3D" id="2.160.10.10">
    <property type="entry name" value="Hexapeptide repeat proteins"/>
    <property type="match status" value="1"/>
</dbReference>
<evidence type="ECO:0000256" key="5">
    <source>
        <dbReference type="ARBA" id="ARBA00022695"/>
    </source>
</evidence>
<dbReference type="EC" id="2.7.7.27" evidence="3"/>
<dbReference type="InterPro" id="IPR005835">
    <property type="entry name" value="NTP_transferase_dom"/>
</dbReference>
<organism evidence="9 10">
    <name type="scientific">Geodia barretti</name>
    <name type="common">Barrett's horny sponge</name>
    <dbReference type="NCBI Taxonomy" id="519541"/>
    <lineage>
        <taxon>Eukaryota</taxon>
        <taxon>Metazoa</taxon>
        <taxon>Porifera</taxon>
        <taxon>Demospongiae</taxon>
        <taxon>Heteroscleromorpha</taxon>
        <taxon>Tetractinellida</taxon>
        <taxon>Astrophorina</taxon>
        <taxon>Geodiidae</taxon>
        <taxon>Geodia</taxon>
    </lineage>
</organism>
<dbReference type="PROSITE" id="PS00809">
    <property type="entry name" value="ADP_GLC_PYROPHOSPH_2"/>
    <property type="match status" value="1"/>
</dbReference>
<dbReference type="SUPFAM" id="SSF51161">
    <property type="entry name" value="Trimeric LpxA-like enzymes"/>
    <property type="match status" value="1"/>
</dbReference>
<dbReference type="GO" id="GO:0008878">
    <property type="term" value="F:glucose-1-phosphate adenylyltransferase activity"/>
    <property type="evidence" value="ECO:0007669"/>
    <property type="project" value="UniProtKB-EC"/>
</dbReference>
<dbReference type="PROSITE" id="PS00810">
    <property type="entry name" value="ADP_GLC_PYROPHOSPH_3"/>
    <property type="match status" value="1"/>
</dbReference>
<feature type="domain" description="Nucleotidyl transferase" evidence="8">
    <location>
        <begin position="8"/>
        <end position="277"/>
    </location>
</feature>
<keyword evidence="4" id="KW-0808">Transferase</keyword>
<evidence type="ECO:0000313" key="10">
    <source>
        <dbReference type="Proteomes" id="UP001174909"/>
    </source>
</evidence>
<dbReference type="PROSITE" id="PS00808">
    <property type="entry name" value="ADP_GLC_PYROPHOSPH_1"/>
    <property type="match status" value="1"/>
</dbReference>
<dbReference type="InterPro" id="IPR005836">
    <property type="entry name" value="ADP_Glu_pyroP_CS"/>
</dbReference>
<evidence type="ECO:0000259" key="8">
    <source>
        <dbReference type="Pfam" id="PF00483"/>
    </source>
</evidence>
<dbReference type="Pfam" id="PF00483">
    <property type="entry name" value="NTP_transferase"/>
    <property type="match status" value="1"/>
</dbReference>
<dbReference type="CDD" id="cd04651">
    <property type="entry name" value="LbH_G1P_AT_C"/>
    <property type="match status" value="1"/>
</dbReference>
<dbReference type="PANTHER" id="PTHR43523:SF12">
    <property type="entry name" value="GLUCOSE-1-PHOSPHATE ADENYLYLTRANSFERASE LARGE SUBUNIT 1, CHLOROPLASTIC-RELATED"/>
    <property type="match status" value="1"/>
</dbReference>
<evidence type="ECO:0000256" key="2">
    <source>
        <dbReference type="ARBA" id="ARBA00010443"/>
    </source>
</evidence>
<dbReference type="Pfam" id="PF25247">
    <property type="entry name" value="LbH_GLGC"/>
    <property type="match status" value="1"/>
</dbReference>